<proteinExistence type="predicted"/>
<dbReference type="AlphaFoldDB" id="A0AAV3XAZ4"/>
<evidence type="ECO:0000313" key="2">
    <source>
        <dbReference type="Proteomes" id="UP001050975"/>
    </source>
</evidence>
<evidence type="ECO:0000313" key="1">
    <source>
        <dbReference type="EMBL" id="GET39005.1"/>
    </source>
</evidence>
<organism evidence="1 2">
    <name type="scientific">Microseira wollei NIES-4236</name>
    <dbReference type="NCBI Taxonomy" id="2530354"/>
    <lineage>
        <taxon>Bacteria</taxon>
        <taxon>Bacillati</taxon>
        <taxon>Cyanobacteriota</taxon>
        <taxon>Cyanophyceae</taxon>
        <taxon>Oscillatoriophycideae</taxon>
        <taxon>Aerosakkonematales</taxon>
        <taxon>Aerosakkonemataceae</taxon>
        <taxon>Microseira</taxon>
    </lineage>
</organism>
<sequence length="201" mass="22756">MPPTGNPFPRSVILSVIDDLLSHEACSLSHFSNSRIHFGIFPKQNGNLLSHEARSLSHFSNSRIHFGIFPKQNGNLLSHEACSLSHFSNSRILGHIPHHQLSHRQSQSLSLRKPQRSSSKVWAFIHNQIKTTLSKRENSRHIRVSPFASAQFDTRALINRLAYFLQTILLNLHIPKRSILPSTSQKLLVSPLLNQTSLLQN</sequence>
<name>A0AAV3XAZ4_9CYAN</name>
<reference evidence="1" key="1">
    <citation type="submission" date="2019-10" db="EMBL/GenBank/DDBJ databases">
        <title>Draft genome sequece of Microseira wollei NIES-4236.</title>
        <authorList>
            <person name="Yamaguchi H."/>
            <person name="Suzuki S."/>
            <person name="Kawachi M."/>
        </authorList>
    </citation>
    <scope>NUCLEOTIDE SEQUENCE</scope>
    <source>
        <strain evidence="1">NIES-4236</strain>
    </source>
</reference>
<comment type="caution">
    <text evidence="1">The sequence shown here is derived from an EMBL/GenBank/DDBJ whole genome shotgun (WGS) entry which is preliminary data.</text>
</comment>
<protein>
    <submittedName>
        <fullName evidence="1">Uncharacterized protein</fullName>
    </submittedName>
</protein>
<keyword evidence="2" id="KW-1185">Reference proteome</keyword>
<dbReference type="Proteomes" id="UP001050975">
    <property type="component" value="Unassembled WGS sequence"/>
</dbReference>
<gene>
    <name evidence="1" type="ORF">MiSe_37650</name>
</gene>
<accession>A0AAV3XAZ4</accession>
<dbReference type="EMBL" id="BLAY01000056">
    <property type="protein sequence ID" value="GET39005.1"/>
    <property type="molecule type" value="Genomic_DNA"/>
</dbReference>